<evidence type="ECO:0000313" key="1">
    <source>
        <dbReference type="EMBL" id="MDX8127977.1"/>
    </source>
</evidence>
<dbReference type="GO" id="GO:0016301">
    <property type="term" value="F:kinase activity"/>
    <property type="evidence" value="ECO:0007669"/>
    <property type="project" value="UniProtKB-KW"/>
</dbReference>
<comment type="caution">
    <text evidence="1">The sequence shown here is derived from an EMBL/GenBank/DDBJ whole genome shotgun (WGS) entry which is preliminary data.</text>
</comment>
<dbReference type="Gene3D" id="1.10.1070.20">
    <property type="match status" value="1"/>
</dbReference>
<protein>
    <submittedName>
        <fullName evidence="1">Phosphatidylinositol kinase</fullName>
    </submittedName>
</protein>
<keyword evidence="2" id="KW-1185">Reference proteome</keyword>
<name>A0ABU4UGG1_9GAMM</name>
<sequence>MTVPFYPIIPIADDAPELPEQLGTKTKYWLHIDAKRYLLKIGRANTGENWAEKVACELCSLLGLPHAHYEFALWKHHKCIVSETIVPKDGRLIMGNELLSEIHINYPTHQRYQVSDHTFGRIHALLNSSEILLPLYWVSPGDGIKNAFDVFVGYLLLDAWIANQDRHHENWGEIAYNDAIFLAPTYDHAASMGQNETDQVRKDRLKSRDPRRHISAYVEKARSAIYLNKTEQKPLSTVRVFEMAAERSPNAASCWREMLGDISKQQCLAIFEKIPSSEISEAAIEFAVALLELNKQRILKE</sequence>
<keyword evidence="1" id="KW-0808">Transferase</keyword>
<dbReference type="RefSeq" id="WP_319961682.1">
    <property type="nucleotide sequence ID" value="NZ_JAXARY010000010.1"/>
</dbReference>
<dbReference type="Proteomes" id="UP001284537">
    <property type="component" value="Unassembled WGS sequence"/>
</dbReference>
<dbReference type="EMBL" id="JAXARY010000010">
    <property type="protein sequence ID" value="MDX8127977.1"/>
    <property type="molecule type" value="Genomic_DNA"/>
</dbReference>
<accession>A0ABU4UGG1</accession>
<gene>
    <name evidence="1" type="ORF">QLH52_11845</name>
</gene>
<evidence type="ECO:0000313" key="2">
    <source>
        <dbReference type="Proteomes" id="UP001284537"/>
    </source>
</evidence>
<organism evidence="1 2">
    <name type="scientific">Methylomonas defluvii</name>
    <dbReference type="NCBI Taxonomy" id="3045149"/>
    <lineage>
        <taxon>Bacteria</taxon>
        <taxon>Pseudomonadati</taxon>
        <taxon>Pseudomonadota</taxon>
        <taxon>Gammaproteobacteria</taxon>
        <taxon>Methylococcales</taxon>
        <taxon>Methylococcaceae</taxon>
        <taxon>Methylomonas</taxon>
    </lineage>
</organism>
<reference evidence="1 2" key="1">
    <citation type="submission" date="2023-11" db="EMBL/GenBank/DDBJ databases">
        <authorList>
            <person name="Ouyang M.-Y."/>
        </authorList>
    </citation>
    <scope>NUCLEOTIDE SEQUENCE [LARGE SCALE GENOMIC DNA]</scope>
    <source>
        <strain evidence="1 2">OY6</strain>
    </source>
</reference>
<proteinExistence type="predicted"/>
<keyword evidence="1" id="KW-0418">Kinase</keyword>